<protein>
    <submittedName>
        <fullName evidence="2">Uncharacterized protein</fullName>
    </submittedName>
</protein>
<name>A0A514D1C7_9VIRU</name>
<reference evidence="2" key="1">
    <citation type="submission" date="2019-05" db="EMBL/GenBank/DDBJ databases">
        <title>Metatranscriptomic reconstruction reveals RNA viruses with the potential to shape carbon cycling in soil.</title>
        <authorList>
            <person name="Starr E.P."/>
            <person name="Nuccio E."/>
            <person name="Pett-Ridge J."/>
            <person name="Banfield J.F."/>
            <person name="Firestone M.K."/>
        </authorList>
    </citation>
    <scope>NUCLEOTIDE SEQUENCE</scope>
    <source>
        <strain evidence="2">H2_Rhizo_Litter_49_scaffold_2430</strain>
    </source>
</reference>
<sequence length="133" mass="13920">MPTMATITIKKNDGTTDAVYTAIVASGGDKSPALWRYDAAPGYPGQKPKASVSSRDNGDKTARRIEGTFSYPSVYTDTATSTTKVLGTAICNFSCVLPMALPTADQNEFGAQLGNFLASALIKSVNQTGYAPA</sequence>
<proteinExistence type="predicted"/>
<accession>A0A514D1C7</accession>
<gene>
    <name evidence="2" type="ORF">H2RhizoLitter492430_000003</name>
</gene>
<dbReference type="EMBL" id="MN033364">
    <property type="protein sequence ID" value="QDH87428.1"/>
    <property type="molecule type" value="Genomic_RNA"/>
</dbReference>
<evidence type="ECO:0000313" key="2">
    <source>
        <dbReference type="EMBL" id="QDH87428.1"/>
    </source>
</evidence>
<feature type="region of interest" description="Disordered" evidence="1">
    <location>
        <begin position="37"/>
        <end position="60"/>
    </location>
</feature>
<evidence type="ECO:0000256" key="1">
    <source>
        <dbReference type="SAM" id="MobiDB-lite"/>
    </source>
</evidence>
<organism evidence="2">
    <name type="scientific">Leviviridae sp</name>
    <dbReference type="NCBI Taxonomy" id="2027243"/>
    <lineage>
        <taxon>Viruses</taxon>
        <taxon>Riboviria</taxon>
        <taxon>Orthornavirae</taxon>
        <taxon>Lenarviricota</taxon>
        <taxon>Leviviricetes</taxon>
        <taxon>Norzivirales</taxon>
        <taxon>Fiersviridae</taxon>
    </lineage>
</organism>